<accession>A0ACC6Q807</accession>
<gene>
    <name evidence="1" type="ORF">WKI67_41020</name>
</gene>
<evidence type="ECO:0000313" key="2">
    <source>
        <dbReference type="Proteomes" id="UP001377168"/>
    </source>
</evidence>
<dbReference type="Proteomes" id="UP001377168">
    <property type="component" value="Unassembled WGS sequence"/>
</dbReference>
<sequence>MVVQAYWSEQAACRDTHAEDLFADSATQKRAKAVCTACPVRIDCLTEALDSRVEFGVWGGMTERERRALLRRRPHITSWRPVIERPQSADREAARPSTPSA</sequence>
<evidence type="ECO:0000313" key="1">
    <source>
        <dbReference type="EMBL" id="MEJ8639735.1"/>
    </source>
</evidence>
<reference evidence="1" key="1">
    <citation type="submission" date="2024-03" db="EMBL/GenBank/DDBJ databases">
        <title>Novel Streptomyces species of biotechnological and ecological value are a feature of Machair soil.</title>
        <authorList>
            <person name="Prole J.R."/>
            <person name="Goodfellow M."/>
            <person name="Allenby N."/>
            <person name="Ward A.C."/>
        </authorList>
    </citation>
    <scope>NUCLEOTIDE SEQUENCE</scope>
    <source>
        <strain evidence="1">MS2.AVA.5</strain>
    </source>
</reference>
<dbReference type="EMBL" id="JBBKAJ010000022">
    <property type="protein sequence ID" value="MEJ8639735.1"/>
    <property type="molecule type" value="Genomic_DNA"/>
</dbReference>
<name>A0ACC6Q807_9ACTN</name>
<protein>
    <submittedName>
        <fullName evidence="1">WhiB family transcriptional regulator</fullName>
    </submittedName>
</protein>
<proteinExistence type="predicted"/>
<organism evidence="1 2">
    <name type="scientific">Streptomyces achmelvichensis</name>
    <dbReference type="NCBI Taxonomy" id="3134111"/>
    <lineage>
        <taxon>Bacteria</taxon>
        <taxon>Bacillati</taxon>
        <taxon>Actinomycetota</taxon>
        <taxon>Actinomycetes</taxon>
        <taxon>Kitasatosporales</taxon>
        <taxon>Streptomycetaceae</taxon>
        <taxon>Streptomyces</taxon>
    </lineage>
</organism>
<comment type="caution">
    <text evidence="1">The sequence shown here is derived from an EMBL/GenBank/DDBJ whole genome shotgun (WGS) entry which is preliminary data.</text>
</comment>
<keyword evidence="2" id="KW-1185">Reference proteome</keyword>